<keyword evidence="2" id="KW-1185">Reference proteome</keyword>
<protein>
    <submittedName>
        <fullName evidence="1">Uncharacterized protein</fullName>
    </submittedName>
</protein>
<dbReference type="Proteomes" id="UP001281147">
    <property type="component" value="Unassembled WGS sequence"/>
</dbReference>
<sequence length="184" mass="19871">MSSDSLAVFRKGLGPDLNALAEKHIQHDLRQSDRDALRKGASTASTHVSVGSLLGMTLGIFLAYRLRTNRAAMFNAFKAQEKPTAVRFAGGREEPIPDLTRIMKPSTLGDVATYTLLGAGGLFFGGETGLLTGTLRARQQIGSDRESRERIETAFRSFQADALRKQADALDRKDSSTIASSLGL</sequence>
<gene>
    <name evidence="1" type="ORF">LTR37_009550</name>
</gene>
<accession>A0ACC3N7J7</accession>
<proteinExistence type="predicted"/>
<name>A0ACC3N7J7_9PEZI</name>
<evidence type="ECO:0000313" key="1">
    <source>
        <dbReference type="EMBL" id="KAK3711559.1"/>
    </source>
</evidence>
<reference evidence="1" key="1">
    <citation type="submission" date="2023-07" db="EMBL/GenBank/DDBJ databases">
        <title>Black Yeasts Isolated from many extreme environments.</title>
        <authorList>
            <person name="Coleine C."/>
            <person name="Stajich J.E."/>
            <person name="Selbmann L."/>
        </authorList>
    </citation>
    <scope>NUCLEOTIDE SEQUENCE</scope>
    <source>
        <strain evidence="1">CCFEE 5714</strain>
    </source>
</reference>
<dbReference type="EMBL" id="JAUTXU010000075">
    <property type="protein sequence ID" value="KAK3711559.1"/>
    <property type="molecule type" value="Genomic_DNA"/>
</dbReference>
<evidence type="ECO:0000313" key="2">
    <source>
        <dbReference type="Proteomes" id="UP001281147"/>
    </source>
</evidence>
<comment type="caution">
    <text evidence="1">The sequence shown here is derived from an EMBL/GenBank/DDBJ whole genome shotgun (WGS) entry which is preliminary data.</text>
</comment>
<organism evidence="1 2">
    <name type="scientific">Vermiconidia calcicola</name>
    <dbReference type="NCBI Taxonomy" id="1690605"/>
    <lineage>
        <taxon>Eukaryota</taxon>
        <taxon>Fungi</taxon>
        <taxon>Dikarya</taxon>
        <taxon>Ascomycota</taxon>
        <taxon>Pezizomycotina</taxon>
        <taxon>Dothideomycetes</taxon>
        <taxon>Dothideomycetidae</taxon>
        <taxon>Mycosphaerellales</taxon>
        <taxon>Extremaceae</taxon>
        <taxon>Vermiconidia</taxon>
    </lineage>
</organism>